<evidence type="ECO:0000313" key="2">
    <source>
        <dbReference type="EMBL" id="RBP07886.1"/>
    </source>
</evidence>
<dbReference type="InterPro" id="IPR000871">
    <property type="entry name" value="Beta-lactam_class-A"/>
</dbReference>
<dbReference type="SUPFAM" id="SSF56601">
    <property type="entry name" value="beta-lactamase/transpeptidase-like"/>
    <property type="match status" value="1"/>
</dbReference>
<feature type="domain" description="Beta-lactamase class A catalytic" evidence="1">
    <location>
        <begin position="30"/>
        <end position="232"/>
    </location>
</feature>
<dbReference type="PANTHER" id="PTHR35333">
    <property type="entry name" value="BETA-LACTAMASE"/>
    <property type="match status" value="1"/>
</dbReference>
<gene>
    <name evidence="2" type="ORF">DET59_101254</name>
</gene>
<dbReference type="GO" id="GO:0030655">
    <property type="term" value="P:beta-lactam antibiotic catabolic process"/>
    <property type="evidence" value="ECO:0007669"/>
    <property type="project" value="InterPro"/>
</dbReference>
<dbReference type="Proteomes" id="UP000252118">
    <property type="component" value="Unassembled WGS sequence"/>
</dbReference>
<dbReference type="Pfam" id="PF13354">
    <property type="entry name" value="Beta-lactamase2"/>
    <property type="match status" value="1"/>
</dbReference>
<dbReference type="EMBL" id="QNRJ01000001">
    <property type="protein sequence ID" value="RBP07886.1"/>
    <property type="molecule type" value="Genomic_DNA"/>
</dbReference>
<dbReference type="InterPro" id="IPR012338">
    <property type="entry name" value="Beta-lactam/transpept-like"/>
</dbReference>
<comment type="caution">
    <text evidence="2">The sequence shown here is derived from an EMBL/GenBank/DDBJ whole genome shotgun (WGS) entry which is preliminary data.</text>
</comment>
<dbReference type="OrthoDB" id="9775096at2"/>
<dbReference type="GO" id="GO:0008800">
    <property type="term" value="F:beta-lactamase activity"/>
    <property type="evidence" value="ECO:0007669"/>
    <property type="project" value="InterPro"/>
</dbReference>
<protein>
    <submittedName>
        <fullName evidence="2">Beta-lactamase class A</fullName>
    </submittedName>
</protein>
<reference evidence="2 3" key="1">
    <citation type="submission" date="2018-06" db="EMBL/GenBank/DDBJ databases">
        <title>Freshwater and sediment microbial communities from various areas in North America, analyzing microbe dynamics in response to fracking.</title>
        <authorList>
            <person name="Lamendella R."/>
        </authorList>
    </citation>
    <scope>NUCLEOTIDE SEQUENCE [LARGE SCALE GENOMIC DNA]</scope>
    <source>
        <strain evidence="2 3">97B</strain>
    </source>
</reference>
<evidence type="ECO:0000259" key="1">
    <source>
        <dbReference type="Pfam" id="PF13354"/>
    </source>
</evidence>
<organism evidence="2 3">
    <name type="scientific">Rossellomorea aquimaris</name>
    <dbReference type="NCBI Taxonomy" id="189382"/>
    <lineage>
        <taxon>Bacteria</taxon>
        <taxon>Bacillati</taxon>
        <taxon>Bacillota</taxon>
        <taxon>Bacilli</taxon>
        <taxon>Bacillales</taxon>
        <taxon>Bacillaceae</taxon>
        <taxon>Rossellomorea</taxon>
    </lineage>
</organism>
<dbReference type="GO" id="GO:0046677">
    <property type="term" value="P:response to antibiotic"/>
    <property type="evidence" value="ECO:0007669"/>
    <property type="project" value="InterPro"/>
</dbReference>
<dbReference type="Gene3D" id="3.40.710.10">
    <property type="entry name" value="DD-peptidase/beta-lactamase superfamily"/>
    <property type="match status" value="1"/>
</dbReference>
<proteinExistence type="predicted"/>
<name>A0A366F136_9BACI</name>
<evidence type="ECO:0000313" key="3">
    <source>
        <dbReference type="Proteomes" id="UP000252118"/>
    </source>
</evidence>
<dbReference type="RefSeq" id="WP_113967782.1">
    <property type="nucleotide sequence ID" value="NZ_QNRJ01000001.1"/>
</dbReference>
<dbReference type="PANTHER" id="PTHR35333:SF3">
    <property type="entry name" value="BETA-LACTAMASE-TYPE TRANSPEPTIDASE FOLD CONTAINING PROTEIN"/>
    <property type="match status" value="1"/>
</dbReference>
<dbReference type="AlphaFoldDB" id="A0A366F136"/>
<dbReference type="InterPro" id="IPR045155">
    <property type="entry name" value="Beta-lactam_cat"/>
</dbReference>
<accession>A0A366F136</accession>
<sequence length="263" mass="29033">MNGKLLEVKILDAIDKCMGRVSVAIDLPSRSIQINDDTPYPAASLIKVPILLEGFRQAEQGGICLNETVMVPKEDRVGRAGVLSALSGNMSLTVEDLLTLMIIVSDNTATNLLIDRIGAEAINNLCNSLALKHTKLSRKLMDFQSMEQGYDNLTSASDIITCLRILDQSPLFSEQSREKMLSILHQQQFDTKLPARIDRERVFIANKTGELPGVEHDCAIVRCNQKTAYIAVLIDGLEENESARGTIAEIGKLLYDYLTKPDL</sequence>